<reference evidence="2 3" key="1">
    <citation type="submission" date="2018-03" db="EMBL/GenBank/DDBJ databases">
        <title>Neisseria weixii sp. nov., isolated from the intestinal contents of Tibetan Plateau pika (Ochotona curzoniae) in Yushu, Qinghai Province, China.</title>
        <authorList>
            <person name="Gui Z."/>
        </authorList>
    </citation>
    <scope>NUCLEOTIDE SEQUENCE [LARGE SCALE GENOMIC DNA]</scope>
    <source>
        <strain evidence="2 3">ATCC 51483</strain>
    </source>
</reference>
<gene>
    <name evidence="2" type="ORF">C7N83_06815</name>
</gene>
<accession>A0A2P7U0A6</accession>
<comment type="caution">
    <text evidence="2">The sequence shown here is derived from an EMBL/GenBank/DDBJ whole genome shotgun (WGS) entry which is preliminary data.</text>
</comment>
<dbReference type="AlphaFoldDB" id="A0A2P7U0A6"/>
<feature type="region of interest" description="Disordered" evidence="1">
    <location>
        <begin position="61"/>
        <end position="98"/>
    </location>
</feature>
<feature type="compositionally biased region" description="Polar residues" evidence="1">
    <location>
        <begin position="77"/>
        <end position="98"/>
    </location>
</feature>
<evidence type="ECO:0000256" key="1">
    <source>
        <dbReference type="SAM" id="MobiDB-lite"/>
    </source>
</evidence>
<evidence type="ECO:0000313" key="2">
    <source>
        <dbReference type="EMBL" id="PSJ80333.1"/>
    </source>
</evidence>
<sequence length="98" mass="11103">MNRVGMLVRVRVLILSALPIFKQKSADARRYSKRRFTSRHSKVGHLAHIFNTADGFYAEKMPHDKMKTRPRKAVGKNNGQPTSKTETVSDGPKYSQSS</sequence>
<evidence type="ECO:0000313" key="3">
    <source>
        <dbReference type="Proteomes" id="UP000241868"/>
    </source>
</evidence>
<keyword evidence="3" id="KW-1185">Reference proteome</keyword>
<protein>
    <submittedName>
        <fullName evidence="2">Uncharacterized protein</fullName>
    </submittedName>
</protein>
<name>A0A2P7U0A6_9NEIS</name>
<dbReference type="Proteomes" id="UP000241868">
    <property type="component" value="Unassembled WGS sequence"/>
</dbReference>
<proteinExistence type="predicted"/>
<dbReference type="EMBL" id="PXYY01000035">
    <property type="protein sequence ID" value="PSJ80333.1"/>
    <property type="molecule type" value="Genomic_DNA"/>
</dbReference>
<organism evidence="2 3">
    <name type="scientific">Neisseria iguanae</name>
    <dbReference type="NCBI Taxonomy" id="90242"/>
    <lineage>
        <taxon>Bacteria</taxon>
        <taxon>Pseudomonadati</taxon>
        <taxon>Pseudomonadota</taxon>
        <taxon>Betaproteobacteria</taxon>
        <taxon>Neisseriales</taxon>
        <taxon>Neisseriaceae</taxon>
        <taxon>Neisseria</taxon>
    </lineage>
</organism>